<dbReference type="Pfam" id="PF00753">
    <property type="entry name" value="Lactamase_B"/>
    <property type="match status" value="1"/>
</dbReference>
<dbReference type="SUPFAM" id="SSF56281">
    <property type="entry name" value="Metallo-hydrolase/oxidoreductase"/>
    <property type="match status" value="1"/>
</dbReference>
<dbReference type="PANTHER" id="PTHR42951">
    <property type="entry name" value="METALLO-BETA-LACTAMASE DOMAIN-CONTAINING"/>
    <property type="match status" value="1"/>
</dbReference>
<reference evidence="2 3" key="1">
    <citation type="journal article" date="2015" name="Stand. Genomic Sci.">
        <title>Genomic Encyclopedia of Bacterial and Archaeal Type Strains, Phase III: the genomes of soil and plant-associated and newly described type strains.</title>
        <authorList>
            <person name="Whitman W.B."/>
            <person name="Woyke T."/>
            <person name="Klenk H.P."/>
            <person name="Zhou Y."/>
            <person name="Lilburn T.G."/>
            <person name="Beck B.J."/>
            <person name="De Vos P."/>
            <person name="Vandamme P."/>
            <person name="Eisen J.A."/>
            <person name="Garrity G."/>
            <person name="Hugenholtz P."/>
            <person name="Kyrpides N.C."/>
        </authorList>
    </citation>
    <scope>NUCLEOTIDE SEQUENCE [LARGE SCALE GENOMIC DNA]</scope>
    <source>
        <strain evidence="2 3">CGMCC 1.10685</strain>
    </source>
</reference>
<dbReference type="GO" id="GO:0016787">
    <property type="term" value="F:hydrolase activity"/>
    <property type="evidence" value="ECO:0007669"/>
    <property type="project" value="UniProtKB-KW"/>
</dbReference>
<dbReference type="Gene3D" id="3.60.15.10">
    <property type="entry name" value="Ribonuclease Z/Hydroxyacylglutathione hydrolase-like"/>
    <property type="match status" value="1"/>
</dbReference>
<protein>
    <submittedName>
        <fullName evidence="2">Glyoxylase-like metal-dependent hydrolase (Beta-lactamase superfamily II)</fullName>
    </submittedName>
</protein>
<keyword evidence="2" id="KW-0378">Hydrolase</keyword>
<dbReference type="Proteomes" id="UP000315112">
    <property type="component" value="Unassembled WGS sequence"/>
</dbReference>
<feature type="domain" description="Metallo-beta-lactamase" evidence="1">
    <location>
        <begin position="27"/>
        <end position="211"/>
    </location>
</feature>
<dbReference type="CDD" id="cd06262">
    <property type="entry name" value="metallo-hydrolase-like_MBL-fold"/>
    <property type="match status" value="1"/>
</dbReference>
<name>A0A562PN77_9BURK</name>
<dbReference type="RefSeq" id="WP_229419093.1">
    <property type="nucleotide sequence ID" value="NZ_CP046904.1"/>
</dbReference>
<dbReference type="PANTHER" id="PTHR42951:SF14">
    <property type="entry name" value="METALLO-BETA-LACTAMASE SUPERFAMILY PROTEIN"/>
    <property type="match status" value="1"/>
</dbReference>
<evidence type="ECO:0000259" key="1">
    <source>
        <dbReference type="SMART" id="SM00849"/>
    </source>
</evidence>
<dbReference type="EMBL" id="VLKW01000006">
    <property type="protein sequence ID" value="TWI45922.1"/>
    <property type="molecule type" value="Genomic_DNA"/>
</dbReference>
<gene>
    <name evidence="2" type="ORF">IP92_03353</name>
</gene>
<sequence length="312" mass="34227">MDRAAAAPETMMTLPDSIRVFERGWLSANNVLLIGRHDTALIDSGYVTHAPQTLALVRHALPGRRLDRLYTTHLHSDHCGGNALLQGHYGCDTFVPAAEEDKVRHWNEDALTFKATGQQCPRFTIDGVVHPGDVLTVGDLEWHVLGAPGHHAHSLIWYCPAHKILISADALWQNGFGVIFPELEGEEGFAEAGATLDLIASLDVQLVIPGHGAMFDDVAAALTRARRRLDFLSSKPANNAEYAVKVLLKFLLLERQRIPVAGVQALLASIPLVVETNRRHLHKSEEELATWAIKQLVRGLAAKVEGEDLVNV</sequence>
<dbReference type="InterPro" id="IPR001279">
    <property type="entry name" value="Metallo-B-lactamas"/>
</dbReference>
<evidence type="ECO:0000313" key="3">
    <source>
        <dbReference type="Proteomes" id="UP000315112"/>
    </source>
</evidence>
<dbReference type="InterPro" id="IPR036866">
    <property type="entry name" value="RibonucZ/Hydroxyglut_hydro"/>
</dbReference>
<dbReference type="InterPro" id="IPR050855">
    <property type="entry name" value="NDM-1-like"/>
</dbReference>
<accession>A0A562PN77</accession>
<evidence type="ECO:0000313" key="2">
    <source>
        <dbReference type="EMBL" id="TWI45922.1"/>
    </source>
</evidence>
<dbReference type="AlphaFoldDB" id="A0A562PN77"/>
<comment type="caution">
    <text evidence="2">The sequence shown here is derived from an EMBL/GenBank/DDBJ whole genome shotgun (WGS) entry which is preliminary data.</text>
</comment>
<proteinExistence type="predicted"/>
<organism evidence="2 3">
    <name type="scientific">Pseudoduganella flava</name>
    <dbReference type="NCBI Taxonomy" id="871742"/>
    <lineage>
        <taxon>Bacteria</taxon>
        <taxon>Pseudomonadati</taxon>
        <taxon>Pseudomonadota</taxon>
        <taxon>Betaproteobacteria</taxon>
        <taxon>Burkholderiales</taxon>
        <taxon>Oxalobacteraceae</taxon>
        <taxon>Telluria group</taxon>
        <taxon>Pseudoduganella</taxon>
    </lineage>
</organism>
<dbReference type="SMART" id="SM00849">
    <property type="entry name" value="Lactamase_B"/>
    <property type="match status" value="1"/>
</dbReference>